<dbReference type="Proteomes" id="UP000466445">
    <property type="component" value="Chromosome"/>
</dbReference>
<dbReference type="KEGG" id="msar:MSAR_03150"/>
<accession>A0A7I7SLV6</accession>
<proteinExistence type="predicted"/>
<dbReference type="RefSeq" id="WP_163694518.1">
    <property type="nucleotide sequence ID" value="NZ_AP022595.1"/>
</dbReference>
<sequence>MIGALRAGEIGECAAAALFDDHDPEKVRLVDITASQPILSEGQRILAITTTPDELTTLQAALAICDENDGAVAADAIAARFDVDRDVAVRVLLPSIAEYFENRQDRERGSAVSAQPRR</sequence>
<name>A0A7I7SLV6_9MYCO</name>
<dbReference type="AlphaFoldDB" id="A0A7I7SLV6"/>
<evidence type="ECO:0000313" key="1">
    <source>
        <dbReference type="EMBL" id="BBY57179.1"/>
    </source>
</evidence>
<protein>
    <submittedName>
        <fullName evidence="1">Uncharacterized protein</fullName>
    </submittedName>
</protein>
<dbReference type="EMBL" id="AP022595">
    <property type="protein sequence ID" value="BBY57179.1"/>
    <property type="molecule type" value="Genomic_DNA"/>
</dbReference>
<reference evidence="1 2" key="1">
    <citation type="journal article" date="2019" name="Emerg. Microbes Infect.">
        <title>Comprehensive subspecies identification of 175 nontuberculous mycobacteria species based on 7547 genomic profiles.</title>
        <authorList>
            <person name="Matsumoto Y."/>
            <person name="Kinjo T."/>
            <person name="Motooka D."/>
            <person name="Nabeya D."/>
            <person name="Jung N."/>
            <person name="Uechi K."/>
            <person name="Horii T."/>
            <person name="Iida T."/>
            <person name="Fujita J."/>
            <person name="Nakamura S."/>
        </authorList>
    </citation>
    <scope>NUCLEOTIDE SEQUENCE [LARGE SCALE GENOMIC DNA]</scope>
    <source>
        <strain evidence="1 2">JCM 30395</strain>
    </source>
</reference>
<gene>
    <name evidence="1" type="ORF">MSAR_03150</name>
</gene>
<keyword evidence="2" id="KW-1185">Reference proteome</keyword>
<evidence type="ECO:0000313" key="2">
    <source>
        <dbReference type="Proteomes" id="UP000466445"/>
    </source>
</evidence>
<organism evidence="1 2">
    <name type="scientific">Mycolicibacterium sarraceniae</name>
    <dbReference type="NCBI Taxonomy" id="1534348"/>
    <lineage>
        <taxon>Bacteria</taxon>
        <taxon>Bacillati</taxon>
        <taxon>Actinomycetota</taxon>
        <taxon>Actinomycetes</taxon>
        <taxon>Mycobacteriales</taxon>
        <taxon>Mycobacteriaceae</taxon>
        <taxon>Mycolicibacterium</taxon>
    </lineage>
</organism>